<organism evidence="1 2">
    <name type="scientific">Staphylococcus haemolyticus</name>
    <dbReference type="NCBI Taxonomy" id="1283"/>
    <lineage>
        <taxon>Bacteria</taxon>
        <taxon>Bacillati</taxon>
        <taxon>Bacillota</taxon>
        <taxon>Bacilli</taxon>
        <taxon>Bacillales</taxon>
        <taxon>Staphylococcaceae</taxon>
        <taxon>Staphylococcus</taxon>
    </lineage>
</organism>
<keyword evidence="2" id="KW-1185">Reference proteome</keyword>
<name>A0ABU3IIR0_STAHA</name>
<protein>
    <submittedName>
        <fullName evidence="1">Uncharacterized protein</fullName>
    </submittedName>
</protein>
<evidence type="ECO:0000313" key="2">
    <source>
        <dbReference type="Proteomes" id="UP001269271"/>
    </source>
</evidence>
<reference evidence="1 2" key="1">
    <citation type="submission" date="2023-08" db="EMBL/GenBank/DDBJ databases">
        <title>Genomic surveillance of Staphylococcus haemolyticus neonatal outbreak in southern France.</title>
        <authorList>
            <person name="Magnan C."/>
            <person name="Morsli M."/>
            <person name="Thiery B."/>
            <person name="Salipante F."/>
            <person name="Attar J."/>
            <person name="Massimo D.M."/>
            <person name="Ory J."/>
            <person name="Pantel A."/>
            <person name="Lavigne J.-P."/>
        </authorList>
    </citation>
    <scope>NUCLEOTIDE SEQUENCE [LARGE SCALE GENOMIC DNA]</scope>
    <source>
        <strain evidence="1 2">NSH026</strain>
    </source>
</reference>
<gene>
    <name evidence="1" type="ORF">RO950_10360</name>
</gene>
<dbReference type="Proteomes" id="UP001269271">
    <property type="component" value="Unassembled WGS sequence"/>
</dbReference>
<comment type="caution">
    <text evidence="1">The sequence shown here is derived from an EMBL/GenBank/DDBJ whole genome shotgun (WGS) entry which is preliminary data.</text>
</comment>
<dbReference type="EMBL" id="JAVSOO010000031">
    <property type="protein sequence ID" value="MDT4287382.1"/>
    <property type="molecule type" value="Genomic_DNA"/>
</dbReference>
<sequence length="104" mass="12559">MNSDIQKTKLENIRKIRKSTYKINLLDDNYFSDSYVNRTNDESLNNFLIHRTPSHSFKEIRPLLEEADFNLCMFESSIFNIENTCLEQRLKDVRYSNEKIRLKY</sequence>
<evidence type="ECO:0000313" key="1">
    <source>
        <dbReference type="EMBL" id="MDT4287382.1"/>
    </source>
</evidence>
<dbReference type="RefSeq" id="WP_123955569.1">
    <property type="nucleotide sequence ID" value="NZ_CAJUXS010000032.1"/>
</dbReference>
<proteinExistence type="predicted"/>
<accession>A0ABU3IIR0</accession>